<evidence type="ECO:0000313" key="9">
    <source>
        <dbReference type="Proteomes" id="UP000193411"/>
    </source>
</evidence>
<proteinExistence type="inferred from homology"/>
<feature type="transmembrane region" description="Helical" evidence="7">
    <location>
        <begin position="46"/>
        <end position="67"/>
    </location>
</feature>
<keyword evidence="5 7" id="KW-0496">Mitochondrion</keyword>
<comment type="subunit">
    <text evidence="7">Component of the cytochrome c oxidase (complex IV, CIV), a multisubunit enzyme composed of a catalytic core of 3 subunits and several supernumerary subunits. The complex exists as a monomer or a dimer and forms supercomplexes (SCs) in the inner mitochondrial membrane with ubiquinol-cytochrome c oxidoreductase (cytochrome b-c1 complex, complex III, CIII).</text>
</comment>
<protein>
    <recommendedName>
        <fullName evidence="7">Cytochrome c oxidase subunit 8, mitochondrial</fullName>
    </recommendedName>
    <alternativeName>
        <fullName evidence="7">Cytochrome c oxidase polypeptide VIII</fullName>
    </alternativeName>
</protein>
<organism evidence="8 9">
    <name type="scientific">Catenaria anguillulae PL171</name>
    <dbReference type="NCBI Taxonomy" id="765915"/>
    <lineage>
        <taxon>Eukaryota</taxon>
        <taxon>Fungi</taxon>
        <taxon>Fungi incertae sedis</taxon>
        <taxon>Blastocladiomycota</taxon>
        <taxon>Blastocladiomycetes</taxon>
        <taxon>Blastocladiales</taxon>
        <taxon>Catenariaceae</taxon>
        <taxon>Catenaria</taxon>
    </lineage>
</organism>
<dbReference type="STRING" id="765915.A0A1Y2HQS8"/>
<evidence type="ECO:0000256" key="4">
    <source>
        <dbReference type="ARBA" id="ARBA00022792"/>
    </source>
</evidence>
<accession>A0A1Y2HQS8</accession>
<comment type="pathway">
    <text evidence="2 7">Energy metabolism; oxidative phosphorylation.</text>
</comment>
<dbReference type="UniPathway" id="UPA00705"/>
<evidence type="ECO:0000256" key="1">
    <source>
        <dbReference type="ARBA" id="ARBA00004434"/>
    </source>
</evidence>
<dbReference type="Gene3D" id="4.10.49.10">
    <property type="entry name" value="Cytochrome c oxidase subunit VIIc"/>
    <property type="match status" value="1"/>
</dbReference>
<keyword evidence="9" id="KW-1185">Reference proteome</keyword>
<evidence type="ECO:0000256" key="7">
    <source>
        <dbReference type="RuleBase" id="RU368123"/>
    </source>
</evidence>
<keyword evidence="7" id="KW-0812">Transmembrane</keyword>
<gene>
    <name evidence="8" type="ORF">BCR44DRAFT_1431177</name>
</gene>
<dbReference type="EMBL" id="MCFL01000014">
    <property type="protein sequence ID" value="ORZ36955.1"/>
    <property type="molecule type" value="Genomic_DNA"/>
</dbReference>
<evidence type="ECO:0000256" key="5">
    <source>
        <dbReference type="ARBA" id="ARBA00023128"/>
    </source>
</evidence>
<dbReference type="GO" id="GO:0005743">
    <property type="term" value="C:mitochondrial inner membrane"/>
    <property type="evidence" value="ECO:0007669"/>
    <property type="project" value="UniProtKB-SubCell"/>
</dbReference>
<comment type="subcellular location">
    <subcellularLocation>
        <location evidence="1 7">Mitochondrion inner membrane</location>
        <topology evidence="1 7">Single-pass membrane protein</topology>
    </subcellularLocation>
</comment>
<keyword evidence="7" id="KW-1133">Transmembrane helix</keyword>
<comment type="similarity">
    <text evidence="3 7">Belongs to the cytochrome c oxidase VIIc family.</text>
</comment>
<sequence>MISALRTSALRARSAAGSAQLTRGGFNPSNDGYGHLPFKISNKVGFAIKLTLYTGIGFAAPFLHAYFQLKKGGTI</sequence>
<comment type="caution">
    <text evidence="8">The sequence shown here is derived from an EMBL/GenBank/DDBJ whole genome shotgun (WGS) entry which is preliminary data.</text>
</comment>
<dbReference type="AlphaFoldDB" id="A0A1Y2HQS8"/>
<dbReference type="GO" id="GO:0006123">
    <property type="term" value="P:mitochondrial electron transport, cytochrome c to oxygen"/>
    <property type="evidence" value="ECO:0007669"/>
    <property type="project" value="UniProtKB-UniRule"/>
</dbReference>
<name>A0A1Y2HQS8_9FUNG</name>
<dbReference type="GO" id="GO:0045277">
    <property type="term" value="C:respiratory chain complex IV"/>
    <property type="evidence" value="ECO:0007669"/>
    <property type="project" value="UniProtKB-UniRule"/>
</dbReference>
<evidence type="ECO:0000313" key="8">
    <source>
        <dbReference type="EMBL" id="ORZ36955.1"/>
    </source>
</evidence>
<evidence type="ECO:0000256" key="6">
    <source>
        <dbReference type="ARBA" id="ARBA00023136"/>
    </source>
</evidence>
<keyword evidence="7" id="KW-0809">Transit peptide</keyword>
<evidence type="ECO:0000256" key="2">
    <source>
        <dbReference type="ARBA" id="ARBA00004673"/>
    </source>
</evidence>
<dbReference type="Pfam" id="PF02935">
    <property type="entry name" value="COX7C"/>
    <property type="match status" value="1"/>
</dbReference>
<evidence type="ECO:0000256" key="3">
    <source>
        <dbReference type="ARBA" id="ARBA00010514"/>
    </source>
</evidence>
<dbReference type="OrthoDB" id="9974841at2759"/>
<dbReference type="SUPFAM" id="SSF81427">
    <property type="entry name" value="Mitochondrial cytochrome c oxidase subunit VIIc (aka VIIIa)"/>
    <property type="match status" value="1"/>
</dbReference>
<dbReference type="InterPro" id="IPR004202">
    <property type="entry name" value="COX7C/Cox8"/>
</dbReference>
<keyword evidence="4 7" id="KW-0999">Mitochondrion inner membrane</keyword>
<keyword evidence="6 7" id="KW-0472">Membrane</keyword>
<reference evidence="8 9" key="1">
    <citation type="submission" date="2016-07" db="EMBL/GenBank/DDBJ databases">
        <title>Pervasive Adenine N6-methylation of Active Genes in Fungi.</title>
        <authorList>
            <consortium name="DOE Joint Genome Institute"/>
            <person name="Mondo S.J."/>
            <person name="Dannebaum R.O."/>
            <person name="Kuo R.C."/>
            <person name="Labutti K."/>
            <person name="Haridas S."/>
            <person name="Kuo A."/>
            <person name="Salamov A."/>
            <person name="Ahrendt S.R."/>
            <person name="Lipzen A."/>
            <person name="Sullivan W."/>
            <person name="Andreopoulos W.B."/>
            <person name="Clum A."/>
            <person name="Lindquist E."/>
            <person name="Daum C."/>
            <person name="Ramamoorthy G.K."/>
            <person name="Gryganskyi A."/>
            <person name="Culley D."/>
            <person name="Magnuson J.K."/>
            <person name="James T.Y."/>
            <person name="O'Malley M.A."/>
            <person name="Stajich J.E."/>
            <person name="Spatafora J.W."/>
            <person name="Visel A."/>
            <person name="Grigoriev I.V."/>
        </authorList>
    </citation>
    <scope>NUCLEOTIDE SEQUENCE [LARGE SCALE GENOMIC DNA]</scope>
    <source>
        <strain evidence="8 9">PL171</strain>
    </source>
</reference>
<dbReference type="InterPro" id="IPR036636">
    <property type="entry name" value="COX7C/Cox8_sf"/>
</dbReference>
<dbReference type="Proteomes" id="UP000193411">
    <property type="component" value="Unassembled WGS sequence"/>
</dbReference>
<comment type="function">
    <text evidence="7">Component of the cytochrome c oxidase, the last enzyme in the mitochondrial electron transport chain which drives oxidative phosphorylation. The respiratory chain contains 3 multisubunit complexes succinate dehydrogenase (complex II, CII), ubiquinol-cytochrome c oxidoreductase (cytochrome b-c1 complex, complex III, CIII) and cytochrome c oxidase (complex IV, CIV), that cooperate to transfer electrons derived from NADH and succinate to molecular oxygen, creating an electrochemical gradient over the inner membrane that drives transmembrane transport and the ATP synthase. Cytochrome c oxidase is the component of the respiratory chain that catalyzes the reduction of oxygen to water. Electrons originating from reduced cytochrome c in the intermembrane space (IMS) are transferred via the dinuclear copper A center (CU(A)) of subunit 2 and heme A of subunit 1 to the active site in subunit 1, a binuclear center (BNC) formed by heme A3 and copper B (CU(B)). The BNC reduces molecular oxygen to 2 water molecules using 4 electrons from cytochrome c in the IMS and 4 protons from the mitochondrial matrix.</text>
</comment>